<feature type="region of interest" description="Disordered" evidence="1">
    <location>
        <begin position="78"/>
        <end position="103"/>
    </location>
</feature>
<dbReference type="Gene3D" id="3.90.1720.10">
    <property type="entry name" value="endopeptidase domain like (from Nostoc punctiforme)"/>
    <property type="match status" value="1"/>
</dbReference>
<accession>A0ABT9BMH9</accession>
<proteinExistence type="predicted"/>
<evidence type="ECO:0008006" key="4">
    <source>
        <dbReference type="Google" id="ProtNLM"/>
    </source>
</evidence>
<name>A0ABT9BMH9_9BACT</name>
<sequence>MADILYEVLPLELNLRAAPKVNPRNILTRLRQGQTVRQLAPATAAGWLQVQADVQGTAVTGFAKASFLKRLTSPQQVPSPPVVLPNIPEARLPSPSPVRRNSASAGARVFDLTEANQPGRPGPTPADQAQQLGSIIAYLAVDRSARYAPGAGRTFCNIYAHDYCHLAGTYLPRVWWTRKALVVLAAGQAVKPAYGTTVQELNANSLYQWLDEFGPDFGWRRSVDLTEVQQAANSGQVCIICAQRRDLNTPGHIVAVVPETSAHRAKRVGERVTTPLMSQAGAQNFQYGGRVWWTGAQFARFGFWIHA</sequence>
<reference evidence="2" key="1">
    <citation type="submission" date="2023-07" db="EMBL/GenBank/DDBJ databases">
        <authorList>
            <person name="Kim M.K."/>
        </authorList>
    </citation>
    <scope>NUCLEOTIDE SEQUENCE</scope>
    <source>
        <strain evidence="2">ASUV-10-1</strain>
    </source>
</reference>
<gene>
    <name evidence="2" type="ORF">Q5H93_23505</name>
</gene>
<dbReference type="Proteomes" id="UP001176429">
    <property type="component" value="Unassembled WGS sequence"/>
</dbReference>
<comment type="caution">
    <text evidence="2">The sequence shown here is derived from an EMBL/GenBank/DDBJ whole genome shotgun (WGS) entry which is preliminary data.</text>
</comment>
<evidence type="ECO:0000256" key="1">
    <source>
        <dbReference type="SAM" id="MobiDB-lite"/>
    </source>
</evidence>
<keyword evidence="3" id="KW-1185">Reference proteome</keyword>
<protein>
    <recommendedName>
        <fullName evidence="4">SH3 domain-containing protein</fullName>
    </recommendedName>
</protein>
<evidence type="ECO:0000313" key="2">
    <source>
        <dbReference type="EMBL" id="MDO7877723.1"/>
    </source>
</evidence>
<dbReference type="RefSeq" id="WP_305009178.1">
    <property type="nucleotide sequence ID" value="NZ_JAUQSY010000025.1"/>
</dbReference>
<dbReference type="EMBL" id="JAUQSY010000025">
    <property type="protein sequence ID" value="MDO7877723.1"/>
    <property type="molecule type" value="Genomic_DNA"/>
</dbReference>
<organism evidence="2 3">
    <name type="scientific">Hymenobacter aranciens</name>
    <dbReference type="NCBI Taxonomy" id="3063996"/>
    <lineage>
        <taxon>Bacteria</taxon>
        <taxon>Pseudomonadati</taxon>
        <taxon>Bacteroidota</taxon>
        <taxon>Cytophagia</taxon>
        <taxon>Cytophagales</taxon>
        <taxon>Hymenobacteraceae</taxon>
        <taxon>Hymenobacter</taxon>
    </lineage>
</organism>
<evidence type="ECO:0000313" key="3">
    <source>
        <dbReference type="Proteomes" id="UP001176429"/>
    </source>
</evidence>